<evidence type="ECO:0000256" key="12">
    <source>
        <dbReference type="ARBA" id="ARBA00023180"/>
    </source>
</evidence>
<keyword evidence="8" id="KW-0067">ATP-binding</keyword>
<dbReference type="PANTHER" id="PTHR27007">
    <property type="match status" value="1"/>
</dbReference>
<dbReference type="GO" id="GO:0002229">
    <property type="term" value="P:defense response to oomycetes"/>
    <property type="evidence" value="ECO:0007669"/>
    <property type="project" value="UniProtKB-ARBA"/>
</dbReference>
<dbReference type="GO" id="GO:0005524">
    <property type="term" value="F:ATP binding"/>
    <property type="evidence" value="ECO:0007669"/>
    <property type="project" value="UniProtKB-KW"/>
</dbReference>
<feature type="domain" description="Protein kinase" evidence="13">
    <location>
        <begin position="1"/>
        <end position="149"/>
    </location>
</feature>
<evidence type="ECO:0000256" key="7">
    <source>
        <dbReference type="ARBA" id="ARBA00022741"/>
    </source>
</evidence>
<dbReference type="Pfam" id="PF00069">
    <property type="entry name" value="Pkinase"/>
    <property type="match status" value="1"/>
</dbReference>
<evidence type="ECO:0000256" key="9">
    <source>
        <dbReference type="ARBA" id="ARBA00022989"/>
    </source>
</evidence>
<keyword evidence="15" id="KW-1185">Reference proteome</keyword>
<evidence type="ECO:0000259" key="13">
    <source>
        <dbReference type="PROSITE" id="PS50011"/>
    </source>
</evidence>
<evidence type="ECO:0000256" key="6">
    <source>
        <dbReference type="ARBA" id="ARBA00022729"/>
    </source>
</evidence>
<dbReference type="PROSITE" id="PS50011">
    <property type="entry name" value="PROTEIN_KINASE_DOM"/>
    <property type="match status" value="1"/>
</dbReference>
<evidence type="ECO:0000256" key="1">
    <source>
        <dbReference type="ARBA" id="ARBA00004251"/>
    </source>
</evidence>
<dbReference type="Proteomes" id="UP000594261">
    <property type="component" value="Chromosome 11"/>
</dbReference>
<evidence type="ECO:0000256" key="8">
    <source>
        <dbReference type="ARBA" id="ARBA00022840"/>
    </source>
</evidence>
<evidence type="ECO:0000256" key="4">
    <source>
        <dbReference type="ARBA" id="ARBA00022475"/>
    </source>
</evidence>
<evidence type="ECO:0000256" key="11">
    <source>
        <dbReference type="ARBA" id="ARBA00023170"/>
    </source>
</evidence>
<comment type="similarity">
    <text evidence="2">In the N-terminal section; belongs to the leguminous lectin family.</text>
</comment>
<accession>A0A7N2N029</accession>
<proteinExistence type="inferred from homology"/>
<dbReference type="GO" id="GO:0004672">
    <property type="term" value="F:protein kinase activity"/>
    <property type="evidence" value="ECO:0007669"/>
    <property type="project" value="InterPro"/>
</dbReference>
<dbReference type="GO" id="GO:0005886">
    <property type="term" value="C:plasma membrane"/>
    <property type="evidence" value="ECO:0007669"/>
    <property type="project" value="UniProtKB-SubCell"/>
</dbReference>
<dbReference type="Gene3D" id="1.10.510.10">
    <property type="entry name" value="Transferase(Phosphotransferase) domain 1"/>
    <property type="match status" value="1"/>
</dbReference>
<dbReference type="SUPFAM" id="SSF56112">
    <property type="entry name" value="Protein kinase-like (PK-like)"/>
    <property type="match status" value="1"/>
</dbReference>
<evidence type="ECO:0000256" key="5">
    <source>
        <dbReference type="ARBA" id="ARBA00022692"/>
    </source>
</evidence>
<dbReference type="EMBL" id="LRBV02000011">
    <property type="status" value="NOT_ANNOTATED_CDS"/>
    <property type="molecule type" value="Genomic_DNA"/>
</dbReference>
<evidence type="ECO:0000256" key="3">
    <source>
        <dbReference type="ARBA" id="ARBA00010217"/>
    </source>
</evidence>
<reference evidence="14" key="2">
    <citation type="submission" date="2021-01" db="UniProtKB">
        <authorList>
            <consortium name="EnsemblPlants"/>
        </authorList>
    </citation>
    <scope>IDENTIFICATION</scope>
</reference>
<evidence type="ECO:0000313" key="14">
    <source>
        <dbReference type="EnsemblPlants" id="QL11p049446:mrna:CDS:2"/>
    </source>
</evidence>
<keyword evidence="12" id="KW-0325">Glycoprotein</keyword>
<dbReference type="OMA" id="NREHAEY"/>
<keyword evidence="4" id="KW-1003">Cell membrane</keyword>
<dbReference type="InterPro" id="IPR000719">
    <property type="entry name" value="Prot_kinase_dom"/>
</dbReference>
<keyword evidence="10" id="KW-0472">Membrane</keyword>
<protein>
    <recommendedName>
        <fullName evidence="13">Protein kinase domain-containing protein</fullName>
    </recommendedName>
</protein>
<keyword evidence="7" id="KW-0547">Nucleotide-binding</keyword>
<keyword evidence="11" id="KW-0675">Receptor</keyword>
<comment type="subcellular location">
    <subcellularLocation>
        <location evidence="1">Cell membrane</location>
        <topology evidence="1">Single-pass type I membrane protein</topology>
    </subcellularLocation>
</comment>
<dbReference type="InterPro" id="IPR050528">
    <property type="entry name" value="L-type_Lectin-RKs"/>
</dbReference>
<evidence type="ECO:0000256" key="2">
    <source>
        <dbReference type="ARBA" id="ARBA00008536"/>
    </source>
</evidence>
<sequence length="180" mass="19628">MLDSNFNAKLGDFGLARLVDHGRGSWTTDVAGTQGYIDPESVVTGKASKESDVYSFGIVALEIACGRKPIDHRAPQDQVVMLEWVRELHGRGQVLEAADKRLGGHFEQREMKCLLIVGLWCAHSNVDRRPSSMRQAIQVLKFEVSLPVLLPLDMLGSSHYTLAENEATSSGSSDATDSTG</sequence>
<dbReference type="EnsemblPlants" id="QL11p049446:mrna">
    <property type="protein sequence ID" value="QL11p049446:mrna:CDS:2"/>
    <property type="gene ID" value="QL11p049446"/>
</dbReference>
<keyword evidence="5" id="KW-0812">Transmembrane</keyword>
<comment type="similarity">
    <text evidence="3">In the C-terminal section; belongs to the protein kinase superfamily. Ser/Thr protein kinase family.</text>
</comment>
<organism evidence="14 15">
    <name type="scientific">Quercus lobata</name>
    <name type="common">Valley oak</name>
    <dbReference type="NCBI Taxonomy" id="97700"/>
    <lineage>
        <taxon>Eukaryota</taxon>
        <taxon>Viridiplantae</taxon>
        <taxon>Streptophyta</taxon>
        <taxon>Embryophyta</taxon>
        <taxon>Tracheophyta</taxon>
        <taxon>Spermatophyta</taxon>
        <taxon>Magnoliopsida</taxon>
        <taxon>eudicotyledons</taxon>
        <taxon>Gunneridae</taxon>
        <taxon>Pentapetalae</taxon>
        <taxon>rosids</taxon>
        <taxon>fabids</taxon>
        <taxon>Fagales</taxon>
        <taxon>Fagaceae</taxon>
        <taxon>Quercus</taxon>
    </lineage>
</organism>
<evidence type="ECO:0000256" key="10">
    <source>
        <dbReference type="ARBA" id="ARBA00023136"/>
    </source>
</evidence>
<keyword evidence="6" id="KW-0732">Signal</keyword>
<keyword evidence="9" id="KW-1133">Transmembrane helix</keyword>
<dbReference type="AlphaFoldDB" id="A0A7N2N029"/>
<reference evidence="14 15" key="1">
    <citation type="journal article" date="2016" name="G3 (Bethesda)">
        <title>First Draft Assembly and Annotation of the Genome of a California Endemic Oak Quercus lobata Nee (Fagaceae).</title>
        <authorList>
            <person name="Sork V.L."/>
            <person name="Fitz-Gibbon S.T."/>
            <person name="Puiu D."/>
            <person name="Crepeau M."/>
            <person name="Gugger P.F."/>
            <person name="Sherman R."/>
            <person name="Stevens K."/>
            <person name="Langley C.H."/>
            <person name="Pellegrini M."/>
            <person name="Salzberg S.L."/>
        </authorList>
    </citation>
    <scope>NUCLEOTIDE SEQUENCE [LARGE SCALE GENOMIC DNA]</scope>
    <source>
        <strain evidence="14 15">cv. SW786</strain>
    </source>
</reference>
<dbReference type="FunFam" id="1.10.510.10:FF:000240">
    <property type="entry name" value="Lectin-domain containing receptor kinase A4.3"/>
    <property type="match status" value="1"/>
</dbReference>
<dbReference type="InterPro" id="IPR011009">
    <property type="entry name" value="Kinase-like_dom_sf"/>
</dbReference>
<dbReference type="InParanoid" id="A0A7N2N029"/>
<dbReference type="Gramene" id="QL11p049446:mrna">
    <property type="protein sequence ID" value="QL11p049446:mrna:CDS:2"/>
    <property type="gene ID" value="QL11p049446"/>
</dbReference>
<evidence type="ECO:0000313" key="15">
    <source>
        <dbReference type="Proteomes" id="UP000594261"/>
    </source>
</evidence>
<name>A0A7N2N029_QUELO</name>